<feature type="compositionally biased region" description="Polar residues" evidence="1">
    <location>
        <begin position="1"/>
        <end position="17"/>
    </location>
</feature>
<name>A0A0V0YNX3_TRIPS</name>
<protein>
    <submittedName>
        <fullName evidence="2">Uncharacterized protein</fullName>
    </submittedName>
</protein>
<organism evidence="2 3">
    <name type="scientific">Trichinella pseudospiralis</name>
    <name type="common">Parasitic roundworm</name>
    <dbReference type="NCBI Taxonomy" id="6337"/>
    <lineage>
        <taxon>Eukaryota</taxon>
        <taxon>Metazoa</taxon>
        <taxon>Ecdysozoa</taxon>
        <taxon>Nematoda</taxon>
        <taxon>Enoplea</taxon>
        <taxon>Dorylaimia</taxon>
        <taxon>Trichinellida</taxon>
        <taxon>Trichinellidae</taxon>
        <taxon>Trichinella</taxon>
    </lineage>
</organism>
<feature type="region of interest" description="Disordered" evidence="1">
    <location>
        <begin position="1"/>
        <end position="26"/>
    </location>
</feature>
<proteinExistence type="predicted"/>
<gene>
    <name evidence="2" type="ORF">T4E_2176</name>
</gene>
<dbReference type="EMBL" id="JYDU01000001">
    <property type="protein sequence ID" value="KRY01872.1"/>
    <property type="molecule type" value="Genomic_DNA"/>
</dbReference>
<dbReference type="AlphaFoldDB" id="A0A0V0YNX3"/>
<sequence>MYSKNTSNEQRTTAGSSRTRDLLGRVNRPRSHSAWNSCLALTVNGARHPRESKTLAARLTSCRFVSQRLSSTAGGITKLRRNWAFKLKDTYVGATAALS</sequence>
<dbReference type="Proteomes" id="UP000054815">
    <property type="component" value="Unassembled WGS sequence"/>
</dbReference>
<evidence type="ECO:0000256" key="1">
    <source>
        <dbReference type="SAM" id="MobiDB-lite"/>
    </source>
</evidence>
<evidence type="ECO:0000313" key="3">
    <source>
        <dbReference type="Proteomes" id="UP000054815"/>
    </source>
</evidence>
<accession>A0A0V0YNX3</accession>
<comment type="caution">
    <text evidence="2">The sequence shown here is derived from an EMBL/GenBank/DDBJ whole genome shotgun (WGS) entry which is preliminary data.</text>
</comment>
<reference evidence="2 3" key="1">
    <citation type="submission" date="2015-01" db="EMBL/GenBank/DDBJ databases">
        <title>Evolution of Trichinella species and genotypes.</title>
        <authorList>
            <person name="Korhonen P.K."/>
            <person name="Edoardo P."/>
            <person name="Giuseppe L.R."/>
            <person name="Gasser R.B."/>
        </authorList>
    </citation>
    <scope>NUCLEOTIDE SEQUENCE [LARGE SCALE GENOMIC DNA]</scope>
    <source>
        <strain evidence="2">ISS141</strain>
    </source>
</reference>
<evidence type="ECO:0000313" key="2">
    <source>
        <dbReference type="EMBL" id="KRY01872.1"/>
    </source>
</evidence>